<feature type="signal peptide" evidence="1">
    <location>
        <begin position="1"/>
        <end position="16"/>
    </location>
</feature>
<evidence type="ECO:0000313" key="3">
    <source>
        <dbReference type="Proteomes" id="UP001229421"/>
    </source>
</evidence>
<organism evidence="2 3">
    <name type="scientific">Tagetes erecta</name>
    <name type="common">African marigold</name>
    <dbReference type="NCBI Taxonomy" id="13708"/>
    <lineage>
        <taxon>Eukaryota</taxon>
        <taxon>Viridiplantae</taxon>
        <taxon>Streptophyta</taxon>
        <taxon>Embryophyta</taxon>
        <taxon>Tracheophyta</taxon>
        <taxon>Spermatophyta</taxon>
        <taxon>Magnoliopsida</taxon>
        <taxon>eudicotyledons</taxon>
        <taxon>Gunneridae</taxon>
        <taxon>Pentapetalae</taxon>
        <taxon>asterids</taxon>
        <taxon>campanulids</taxon>
        <taxon>Asterales</taxon>
        <taxon>Asteraceae</taxon>
        <taxon>Asteroideae</taxon>
        <taxon>Heliantheae alliance</taxon>
        <taxon>Tageteae</taxon>
        <taxon>Tagetes</taxon>
    </lineage>
</organism>
<accession>A0AAD8NYY6</accession>
<gene>
    <name evidence="2" type="ORF">QVD17_14732</name>
</gene>
<proteinExistence type="predicted"/>
<protein>
    <submittedName>
        <fullName evidence="2">Uncharacterized protein</fullName>
    </submittedName>
</protein>
<comment type="caution">
    <text evidence="2">The sequence shown here is derived from an EMBL/GenBank/DDBJ whole genome shotgun (WGS) entry which is preliminary data.</text>
</comment>
<sequence length="66" mass="7711">MTRATFILLPLPSLEGMDIVVAREHGYTPASPQLFFQYQNHPQFVSISFQIYFHSLTHSLYHLIFL</sequence>
<name>A0AAD8NYY6_TARER</name>
<keyword evidence="1" id="KW-0732">Signal</keyword>
<keyword evidence="3" id="KW-1185">Reference proteome</keyword>
<feature type="chain" id="PRO_5042112747" evidence="1">
    <location>
        <begin position="17"/>
        <end position="66"/>
    </location>
</feature>
<reference evidence="2" key="1">
    <citation type="journal article" date="2023" name="bioRxiv">
        <title>Improved chromosome-level genome assembly for marigold (Tagetes erecta).</title>
        <authorList>
            <person name="Jiang F."/>
            <person name="Yuan L."/>
            <person name="Wang S."/>
            <person name="Wang H."/>
            <person name="Xu D."/>
            <person name="Wang A."/>
            <person name="Fan W."/>
        </authorList>
    </citation>
    <scope>NUCLEOTIDE SEQUENCE</scope>
    <source>
        <strain evidence="2">WSJ</strain>
        <tissue evidence="2">Leaf</tissue>
    </source>
</reference>
<evidence type="ECO:0000313" key="2">
    <source>
        <dbReference type="EMBL" id="KAK1426064.1"/>
    </source>
</evidence>
<dbReference type="Proteomes" id="UP001229421">
    <property type="component" value="Unassembled WGS sequence"/>
</dbReference>
<evidence type="ECO:0000256" key="1">
    <source>
        <dbReference type="SAM" id="SignalP"/>
    </source>
</evidence>
<dbReference type="EMBL" id="JAUHHV010000004">
    <property type="protein sequence ID" value="KAK1426064.1"/>
    <property type="molecule type" value="Genomic_DNA"/>
</dbReference>
<dbReference type="AlphaFoldDB" id="A0AAD8NYY6"/>